<feature type="region of interest" description="Disordered" evidence="1">
    <location>
        <begin position="354"/>
        <end position="385"/>
    </location>
</feature>
<feature type="region of interest" description="Disordered" evidence="1">
    <location>
        <begin position="559"/>
        <end position="594"/>
    </location>
</feature>
<feature type="compositionally biased region" description="Polar residues" evidence="1">
    <location>
        <begin position="275"/>
        <end position="285"/>
    </location>
</feature>
<reference evidence="2 3" key="1">
    <citation type="journal article" date="2023" name="Nucleic Acids Res.">
        <title>The hologenome of Daphnia magna reveals possible DNA methylation and microbiome-mediated evolution of the host genome.</title>
        <authorList>
            <person name="Chaturvedi A."/>
            <person name="Li X."/>
            <person name="Dhandapani V."/>
            <person name="Marshall H."/>
            <person name="Kissane S."/>
            <person name="Cuenca-Cambronero M."/>
            <person name="Asole G."/>
            <person name="Calvet F."/>
            <person name="Ruiz-Romero M."/>
            <person name="Marangio P."/>
            <person name="Guigo R."/>
            <person name="Rago D."/>
            <person name="Mirbahai L."/>
            <person name="Eastwood N."/>
            <person name="Colbourne J.K."/>
            <person name="Zhou J."/>
            <person name="Mallon E."/>
            <person name="Orsini L."/>
        </authorList>
    </citation>
    <scope>NUCLEOTIDE SEQUENCE [LARGE SCALE GENOMIC DNA]</scope>
    <source>
        <strain evidence="2">LRV0_1</strain>
    </source>
</reference>
<feature type="compositionally biased region" description="Polar residues" evidence="1">
    <location>
        <begin position="354"/>
        <end position="365"/>
    </location>
</feature>
<name>A0ABR0B3Q6_9CRUS</name>
<evidence type="ECO:0000313" key="2">
    <source>
        <dbReference type="EMBL" id="KAK4036296.1"/>
    </source>
</evidence>
<feature type="region of interest" description="Disordered" evidence="1">
    <location>
        <begin position="228"/>
        <end position="313"/>
    </location>
</feature>
<proteinExistence type="predicted"/>
<dbReference type="Proteomes" id="UP001234178">
    <property type="component" value="Unassembled WGS sequence"/>
</dbReference>
<dbReference type="EMBL" id="JAOYFB010000040">
    <property type="protein sequence ID" value="KAK4036296.1"/>
    <property type="molecule type" value="Genomic_DNA"/>
</dbReference>
<evidence type="ECO:0000313" key="3">
    <source>
        <dbReference type="Proteomes" id="UP001234178"/>
    </source>
</evidence>
<feature type="compositionally biased region" description="Basic residues" evidence="1">
    <location>
        <begin position="376"/>
        <end position="385"/>
    </location>
</feature>
<accession>A0ABR0B3Q6</accession>
<protein>
    <submittedName>
        <fullName evidence="2">Uncharacterized protein</fullName>
    </submittedName>
</protein>
<feature type="compositionally biased region" description="Acidic residues" evidence="1">
    <location>
        <begin position="292"/>
        <end position="305"/>
    </location>
</feature>
<keyword evidence="3" id="KW-1185">Reference proteome</keyword>
<feature type="region of interest" description="Disordered" evidence="1">
    <location>
        <begin position="82"/>
        <end position="108"/>
    </location>
</feature>
<feature type="compositionally biased region" description="Acidic residues" evidence="1">
    <location>
        <begin position="243"/>
        <end position="260"/>
    </location>
</feature>
<organism evidence="2 3">
    <name type="scientific">Daphnia magna</name>
    <dbReference type="NCBI Taxonomy" id="35525"/>
    <lineage>
        <taxon>Eukaryota</taxon>
        <taxon>Metazoa</taxon>
        <taxon>Ecdysozoa</taxon>
        <taxon>Arthropoda</taxon>
        <taxon>Crustacea</taxon>
        <taxon>Branchiopoda</taxon>
        <taxon>Diplostraca</taxon>
        <taxon>Cladocera</taxon>
        <taxon>Anomopoda</taxon>
        <taxon>Daphniidae</taxon>
        <taxon>Daphnia</taxon>
    </lineage>
</organism>
<gene>
    <name evidence="2" type="ORF">OUZ56_028357</name>
</gene>
<evidence type="ECO:0000256" key="1">
    <source>
        <dbReference type="SAM" id="MobiDB-lite"/>
    </source>
</evidence>
<comment type="caution">
    <text evidence="2">The sequence shown here is derived from an EMBL/GenBank/DDBJ whole genome shotgun (WGS) entry which is preliminary data.</text>
</comment>
<sequence>MGAGYKSAQKIYRQYVVKTYTLSCKPCLSSDSNMRLLFLGLVIFCFSSVLSNSIEGNGSDDSLTDVSVKEAKICIICVTTDQSEEEEEPNPSEIGSINPDAATSNLERRQKWKKKWLHRREKNRFIDHHHHHHHHHHRWSKKAKRIEERKIRLANGNKKFYSKIQYKERSSHTDQLNDAMDKMLTLFSQTLNNGNSTFHLRLSKPQEDMKIVPWMFVQLDSSAVSGEKRITGGSENANKLETPEVETDNDVDDNEDDVNAEGDSKVSTDMEEESQTSAEVSNSKEGANKTADDDDDDDDDEEDAVSETSANISCVENNNSKRFNLISKPSPVMLPDGATEYYVKLLSQQEIQCTNGSSVEPSTGLSKVEGKDQKMSRKQRRAHARRYSRKTFTRVEGVELIERSGDVMTGSRENSSVHVVDVQLQIGPLTFVIEKKAAYPFKKSRVAFPALMARLRLKVLDGQLMSARFKPKKIQPSEAVVSLQLGQDDELPGTEQVVARLVGYLSQETTNAWNTGYLLRRLKGRFKQLYIGKTAHKKIDFTNEDAKVLVKLLLESTSDQKQPSTEHPLTDAPAQNFQNSEVLSEISTSRPLIQ</sequence>